<dbReference type="OrthoDB" id="2196166at2759"/>
<dbReference type="EMBL" id="KE647125">
    <property type="protein sequence ID" value="EQB61552.1"/>
    <property type="molecule type" value="Genomic_DNA"/>
</dbReference>
<proteinExistence type="predicted"/>
<evidence type="ECO:0000259" key="1">
    <source>
        <dbReference type="Pfam" id="PF00620"/>
    </source>
</evidence>
<evidence type="ECO:0000313" key="3">
    <source>
        <dbReference type="Proteomes" id="UP000053780"/>
    </source>
</evidence>
<evidence type="ECO:0000313" key="2">
    <source>
        <dbReference type="EMBL" id="EQB61552.1"/>
    </source>
</evidence>
<dbReference type="SUPFAM" id="SSF48350">
    <property type="entry name" value="GTPase activation domain, GAP"/>
    <property type="match status" value="1"/>
</dbReference>
<protein>
    <recommendedName>
        <fullName evidence="1">Rho-GAP domain-containing protein</fullName>
    </recommendedName>
</protein>
<dbReference type="HOGENOM" id="CLU_1023410_0_0_1"/>
<dbReference type="GO" id="GO:0007165">
    <property type="term" value="P:signal transduction"/>
    <property type="evidence" value="ECO:0007669"/>
    <property type="project" value="InterPro"/>
</dbReference>
<accession>T0L210</accession>
<keyword evidence="3" id="KW-1185">Reference proteome</keyword>
<gene>
    <name evidence="2" type="ORF">NAPIS_ORF00874</name>
</gene>
<dbReference type="InterPro" id="IPR008936">
    <property type="entry name" value="Rho_GTPase_activation_prot"/>
</dbReference>
<dbReference type="VEuPathDB" id="MicrosporidiaDB:NAPIS_ORF00874"/>
<feature type="domain" description="Rho-GAP" evidence="1">
    <location>
        <begin position="125"/>
        <end position="234"/>
    </location>
</feature>
<dbReference type="Pfam" id="PF00620">
    <property type="entry name" value="RhoGAP"/>
    <property type="match status" value="1"/>
</dbReference>
<reference evidence="2 3" key="1">
    <citation type="journal article" date="2013" name="BMC Genomics">
        <title>Genome sequencing and comparative genomics of honey bee microsporidia, Nosema apis reveal novel insights into host-parasite interactions.</title>
        <authorList>
            <person name="Chen Yp."/>
            <person name="Pettis J.S."/>
            <person name="Zhao Y."/>
            <person name="Liu X."/>
            <person name="Tallon L.J."/>
            <person name="Sadzewicz L.D."/>
            <person name="Li R."/>
            <person name="Zheng H."/>
            <person name="Huang S."/>
            <person name="Zhang X."/>
            <person name="Hamilton M.C."/>
            <person name="Pernal S.F."/>
            <person name="Melathopoulos A.P."/>
            <person name="Yan X."/>
            <person name="Evans J.D."/>
        </authorList>
    </citation>
    <scope>NUCLEOTIDE SEQUENCE [LARGE SCALE GENOMIC DNA]</scope>
    <source>
        <strain evidence="2 3">BRL 01</strain>
    </source>
</reference>
<organism evidence="2 3">
    <name type="scientific">Vairimorpha apis BRL 01</name>
    <dbReference type="NCBI Taxonomy" id="1037528"/>
    <lineage>
        <taxon>Eukaryota</taxon>
        <taxon>Fungi</taxon>
        <taxon>Fungi incertae sedis</taxon>
        <taxon>Microsporidia</taxon>
        <taxon>Nosematidae</taxon>
        <taxon>Vairimorpha</taxon>
    </lineage>
</organism>
<dbReference type="Proteomes" id="UP000053780">
    <property type="component" value="Unassembled WGS sequence"/>
</dbReference>
<dbReference type="InterPro" id="IPR000198">
    <property type="entry name" value="RhoGAP_dom"/>
</dbReference>
<name>T0L210_9MICR</name>
<sequence length="272" mass="32445">MKVFNCYSVKKNIKQIEYKVKPITINNKGIRQPHVVIKNRNMRFRDLYEVEKKNVRKFCSDQFETKKDPFWYMCYRKMGEFIKHKIIDPIIFIAIKEVERRINEIITSQKNLDSLNMLFRLEDKKQLFNPKDVDNITNYSLLGICQYIKRVILYDMDGLFPNLVTKKLIRACMSNPREYRRLLSYIPFILSVDEYKLFTRIINLLQLIAKHEEHTHICMVSLLRLFSLSMFNQKAFTSLEVIPITEIILTDIVNLDFDRIPISVFGTVLDVE</sequence>
<dbReference type="AlphaFoldDB" id="T0L210"/>